<accession>A0A939DIC0</accession>
<sequence>MCKKNSLWRVPVRSAAVGLINLFVAGAWGASGDDWDIANTGQPYYDAEFAVDEGTWMSVDVSPDGKTLVFDLLGDIYRMSSSGGEASLVHGGPAIQRMPGFSPDGKRIVYISDESGSDNVWISDVDGGNPLQVSRETVDVMTSPTWSASEDYIIATKKYADFAKVRSSEIRLFHVQGGEGHLLVETPPNQEIVNEADLSDDGRYLFFTEKVSGASIFIDANHKNFVIKRRDMLSGKSETLVEGFGGAVTPQASPDGKNLAFVRRVKDKTVLFVYDLATGEQKPLYDALDRDLQAEFIAQGTYYPQYGWFPDSRHLAIWGKGKIFRVDALTGKAQEIPFTAHSRHRYTRVADFKQDLAPTRVAAKAVKSLAASPHNDWYVLEALGGLWKKAPTGEAVRITESGVRAADPAISPDGRRIAYVRWDDEKGSAIELMDAEGNRVKTVIASRGIIRQPSFSADGKKLVYQVDSGDICVGGFPAKAGLYWVDIRSGKNHFVSAAGETHFKTEAGPRPKFSSDGQRIFYTYVSKDEEASHYGYEARISKLESVSLNGSDVVVHAQAAGTDVSDLTLSPDSRWLAFKAYQQYYVMPYVQSGRPITVSPQAGVSVARISEDGGYGLAWARSSDRVYWLFGDKLVETAVPGTPSSPSRHDGGQVLPGRDIPLEISTPADTPDGVLALTGGRIITMEGDRVIENGTLIVEANRIAAVGEQGDVSIPEGAKVIDVRGKTLMPGLINMHGHIEECYYDTAGITPQKHPAHYASLAFGITTNFDPYASELASYAAAEMRQAGETVAPRLLSSGSVVYGRPGKVDGTYVPVRGYDDAASLMRRKRALGGTIIKSYRQPMRSQRQQLVKAGREAGIAVDAEGESHFYHNLSMVLDGHLNLEHNLPLANYYEDVVQFMAHGGTANTPTLVVTFGEIAGENYMYQTTRAWDDPKVKAYLPKSVSSYSAINPPPAAPFHVRSMTTLHAAEEIWDIGFRAVARATSKLDKAGVTIHAGSHGQVQGLGLHWEMWLLAEGGMTSQRVLRAATINGARTLGVDHQVGSIAVGKLADIVVLDRNPLEDIRHTNSVRYTLLNGRMYDALTMNETGNYDRKRGKFYWETGDYNGIEWNKAWGGK</sequence>
<dbReference type="SUPFAM" id="SSF82171">
    <property type="entry name" value="DPP6 N-terminal domain-like"/>
    <property type="match status" value="2"/>
</dbReference>
<keyword evidence="5" id="KW-1185">Reference proteome</keyword>
<dbReference type="GO" id="GO:0016810">
    <property type="term" value="F:hydrolase activity, acting on carbon-nitrogen (but not peptide) bonds"/>
    <property type="evidence" value="ECO:0007669"/>
    <property type="project" value="InterPro"/>
</dbReference>
<evidence type="ECO:0000313" key="4">
    <source>
        <dbReference type="EMBL" id="MBN7798788.1"/>
    </source>
</evidence>
<dbReference type="Gene3D" id="2.30.40.10">
    <property type="entry name" value="Urease, subunit C, domain 1"/>
    <property type="match status" value="2"/>
</dbReference>
<dbReference type="InterPro" id="IPR032466">
    <property type="entry name" value="Metal_Hydrolase"/>
</dbReference>
<dbReference type="Pfam" id="PF01979">
    <property type="entry name" value="Amidohydro_1"/>
    <property type="match status" value="1"/>
</dbReference>
<gene>
    <name evidence="4" type="ORF">JYP50_19460</name>
</gene>
<feature type="chain" id="PRO_5038071718" evidence="2">
    <location>
        <begin position="30"/>
        <end position="1118"/>
    </location>
</feature>
<dbReference type="PANTHER" id="PTHR43135">
    <property type="entry name" value="ALPHA-D-RIBOSE 1-METHYLPHOSPHONATE 5-TRIPHOSPHATE DIPHOSPHATASE"/>
    <property type="match status" value="1"/>
</dbReference>
<comment type="caution">
    <text evidence="4">The sequence shown here is derived from an EMBL/GenBank/DDBJ whole genome shotgun (WGS) entry which is preliminary data.</text>
</comment>
<evidence type="ECO:0000259" key="3">
    <source>
        <dbReference type="Pfam" id="PF01979"/>
    </source>
</evidence>
<dbReference type="InterPro" id="IPR051781">
    <property type="entry name" value="Metallo-dep_Hydrolase"/>
</dbReference>
<dbReference type="AlphaFoldDB" id="A0A939DIC0"/>
<keyword evidence="2" id="KW-0732">Signal</keyword>
<dbReference type="Proteomes" id="UP000664303">
    <property type="component" value="Unassembled WGS sequence"/>
</dbReference>
<name>A0A939DIC0_9GAMM</name>
<protein>
    <submittedName>
        <fullName evidence="4">PD40 domain-containing protein</fullName>
    </submittedName>
</protein>
<feature type="region of interest" description="Disordered" evidence="1">
    <location>
        <begin position="639"/>
        <end position="659"/>
    </location>
</feature>
<dbReference type="PANTHER" id="PTHR43135:SF3">
    <property type="entry name" value="ALPHA-D-RIBOSE 1-METHYLPHOSPHONATE 5-TRIPHOSPHATE DIPHOSPHATASE"/>
    <property type="match status" value="1"/>
</dbReference>
<proteinExistence type="predicted"/>
<dbReference type="Pfam" id="PF07676">
    <property type="entry name" value="PD40"/>
    <property type="match status" value="3"/>
</dbReference>
<dbReference type="InterPro" id="IPR011042">
    <property type="entry name" value="6-blade_b-propeller_TolB-like"/>
</dbReference>
<feature type="signal peptide" evidence="2">
    <location>
        <begin position="1"/>
        <end position="29"/>
    </location>
</feature>
<evidence type="ECO:0000313" key="5">
    <source>
        <dbReference type="Proteomes" id="UP000664303"/>
    </source>
</evidence>
<evidence type="ECO:0000256" key="1">
    <source>
        <dbReference type="SAM" id="MobiDB-lite"/>
    </source>
</evidence>
<dbReference type="SUPFAM" id="SSF51556">
    <property type="entry name" value="Metallo-dependent hydrolases"/>
    <property type="match status" value="1"/>
</dbReference>
<dbReference type="SUPFAM" id="SSF51338">
    <property type="entry name" value="Composite domain of metallo-dependent hydrolases"/>
    <property type="match status" value="1"/>
</dbReference>
<dbReference type="Gene3D" id="3.20.20.140">
    <property type="entry name" value="Metal-dependent hydrolases"/>
    <property type="match status" value="2"/>
</dbReference>
<dbReference type="InterPro" id="IPR011059">
    <property type="entry name" value="Metal-dep_hydrolase_composite"/>
</dbReference>
<organism evidence="4 5">
    <name type="scientific">Parahaliea mediterranea</name>
    <dbReference type="NCBI Taxonomy" id="651086"/>
    <lineage>
        <taxon>Bacteria</taxon>
        <taxon>Pseudomonadati</taxon>
        <taxon>Pseudomonadota</taxon>
        <taxon>Gammaproteobacteria</taxon>
        <taxon>Cellvibrionales</taxon>
        <taxon>Halieaceae</taxon>
        <taxon>Parahaliea</taxon>
    </lineage>
</organism>
<dbReference type="InterPro" id="IPR011659">
    <property type="entry name" value="WD40"/>
</dbReference>
<dbReference type="InterPro" id="IPR006680">
    <property type="entry name" value="Amidohydro-rel"/>
</dbReference>
<feature type="domain" description="Amidohydrolase-related" evidence="3">
    <location>
        <begin position="727"/>
        <end position="1079"/>
    </location>
</feature>
<reference evidence="4" key="1">
    <citation type="submission" date="2021-02" db="EMBL/GenBank/DDBJ databases">
        <title>PHA producing bacteria isolated from coastal sediment in Guangdong, Shenzhen.</title>
        <authorList>
            <person name="Zheng W."/>
            <person name="Yu S."/>
            <person name="Huang Y."/>
        </authorList>
    </citation>
    <scope>NUCLEOTIDE SEQUENCE</scope>
    <source>
        <strain evidence="4">TN14-10</strain>
    </source>
</reference>
<dbReference type="EMBL" id="JAFKCZ010000018">
    <property type="protein sequence ID" value="MBN7798788.1"/>
    <property type="molecule type" value="Genomic_DNA"/>
</dbReference>
<dbReference type="Gene3D" id="2.120.10.30">
    <property type="entry name" value="TolB, C-terminal domain"/>
    <property type="match status" value="3"/>
</dbReference>
<evidence type="ECO:0000256" key="2">
    <source>
        <dbReference type="SAM" id="SignalP"/>
    </source>
</evidence>
<dbReference type="RefSeq" id="WP_206562234.1">
    <property type="nucleotide sequence ID" value="NZ_JAFKCZ010000018.1"/>
</dbReference>